<dbReference type="SUPFAM" id="SSF53756">
    <property type="entry name" value="UDP-Glycosyltransferase/glycogen phosphorylase"/>
    <property type="match status" value="1"/>
</dbReference>
<keyword evidence="1" id="KW-0808">Transferase</keyword>
<dbReference type="RefSeq" id="WP_150087096.1">
    <property type="nucleotide sequence ID" value="NZ_VWSF01000002.1"/>
</dbReference>
<dbReference type="EMBL" id="VWSF01000002">
    <property type="protein sequence ID" value="KAA5548769.1"/>
    <property type="molecule type" value="Genomic_DNA"/>
</dbReference>
<dbReference type="AlphaFoldDB" id="A0A5M6DR91"/>
<sequence>MTSPRFNFVIDCSDVALAEYLRLDAESAVKVYTRGDLNWCLQTYHILLKRSKLPIQLSNRMLPGAINIIHSDQLLQQRGDSSAFIVCVRADYPGRRWAHYHLVQNKNQLGHNVSFLPHWVQPGLIKRDAARNSVKRVAYAGEAFNGNLAGTTDTWKSLLEPHQIEFVTLAGGSWHDLSTIDILVGIRSFDKQPFNTKPPTKLFGAWHANIPFIGGHDSAFKQVGTPGEDYLLAATPDEAIAAILKLRDNPALYAKLVQNGQRKAALYTEETIAQAWVEALTGPVMQRYRQWQSKPLLEQARFAALLGMGNLEHEAKQIIKKLVGKKMNPALWSVATFVKKSLFF</sequence>
<accession>A0A5M6DR91</accession>
<gene>
    <name evidence="1" type="ORF">F0145_04460</name>
</gene>
<dbReference type="GO" id="GO:0016740">
    <property type="term" value="F:transferase activity"/>
    <property type="evidence" value="ECO:0007669"/>
    <property type="project" value="UniProtKB-KW"/>
</dbReference>
<dbReference type="Proteomes" id="UP000323426">
    <property type="component" value="Unassembled WGS sequence"/>
</dbReference>
<evidence type="ECO:0000313" key="2">
    <source>
        <dbReference type="Proteomes" id="UP000323426"/>
    </source>
</evidence>
<comment type="caution">
    <text evidence="1">The sequence shown here is derived from an EMBL/GenBank/DDBJ whole genome shotgun (WGS) entry which is preliminary data.</text>
</comment>
<name>A0A5M6DR91_9BACT</name>
<protein>
    <submittedName>
        <fullName evidence="1">Glycosyltransferase family 1 protein</fullName>
    </submittedName>
</protein>
<reference evidence="1 2" key="1">
    <citation type="submission" date="2019-09" db="EMBL/GenBank/DDBJ databases">
        <title>Genome sequence and assembly of Adhaeribacter sp.</title>
        <authorList>
            <person name="Chhetri G."/>
        </authorList>
    </citation>
    <scope>NUCLEOTIDE SEQUENCE [LARGE SCALE GENOMIC DNA]</scope>
    <source>
        <strain evidence="1 2">DK36</strain>
    </source>
</reference>
<keyword evidence="2" id="KW-1185">Reference proteome</keyword>
<evidence type="ECO:0000313" key="1">
    <source>
        <dbReference type="EMBL" id="KAA5548769.1"/>
    </source>
</evidence>
<organism evidence="1 2">
    <name type="scientific">Adhaeribacter rhizoryzae</name>
    <dbReference type="NCBI Taxonomy" id="2607907"/>
    <lineage>
        <taxon>Bacteria</taxon>
        <taxon>Pseudomonadati</taxon>
        <taxon>Bacteroidota</taxon>
        <taxon>Cytophagia</taxon>
        <taxon>Cytophagales</taxon>
        <taxon>Hymenobacteraceae</taxon>
        <taxon>Adhaeribacter</taxon>
    </lineage>
</organism>
<proteinExistence type="predicted"/>